<evidence type="ECO:0000256" key="1">
    <source>
        <dbReference type="SAM" id="MobiDB-lite"/>
    </source>
</evidence>
<feature type="signal peptide" evidence="2">
    <location>
        <begin position="1"/>
        <end position="18"/>
    </location>
</feature>
<dbReference type="KEGG" id="fas:105272421"/>
<dbReference type="RefSeq" id="XP_011312848.1">
    <property type="nucleotide sequence ID" value="XM_011314546.1"/>
</dbReference>
<evidence type="ECO:0000313" key="3">
    <source>
        <dbReference type="EMBL" id="JAG73039.1"/>
    </source>
</evidence>
<organism evidence="3">
    <name type="scientific">Fopius arisanus</name>
    <dbReference type="NCBI Taxonomy" id="64838"/>
    <lineage>
        <taxon>Eukaryota</taxon>
        <taxon>Metazoa</taxon>
        <taxon>Ecdysozoa</taxon>
        <taxon>Arthropoda</taxon>
        <taxon>Hexapoda</taxon>
        <taxon>Insecta</taxon>
        <taxon>Pterygota</taxon>
        <taxon>Neoptera</taxon>
        <taxon>Endopterygota</taxon>
        <taxon>Hymenoptera</taxon>
        <taxon>Apocrita</taxon>
        <taxon>Ichneumonoidea</taxon>
        <taxon>Braconidae</taxon>
        <taxon>Opiinae</taxon>
        <taxon>Fopius</taxon>
    </lineage>
</organism>
<evidence type="ECO:0000313" key="4">
    <source>
        <dbReference type="Proteomes" id="UP000694866"/>
    </source>
</evidence>
<feature type="chain" id="PRO_5044541511" evidence="2">
    <location>
        <begin position="19"/>
        <end position="606"/>
    </location>
</feature>
<proteinExistence type="predicted"/>
<dbReference type="EMBL" id="GBYB01003272">
    <property type="protein sequence ID" value="JAG73039.1"/>
    <property type="molecule type" value="Transcribed_RNA"/>
</dbReference>
<gene>
    <name evidence="5" type="primary">LOC105272421</name>
    <name evidence="3" type="ORF">g.15556</name>
</gene>
<dbReference type="Proteomes" id="UP000694866">
    <property type="component" value="Unplaced"/>
</dbReference>
<accession>A0A9R1UA44</accession>
<name>A0A0C9QRL7_9HYME</name>
<feature type="region of interest" description="Disordered" evidence="1">
    <location>
        <begin position="496"/>
        <end position="535"/>
    </location>
</feature>
<dbReference type="GeneID" id="105272421"/>
<reference evidence="3" key="1">
    <citation type="submission" date="2015-01" db="EMBL/GenBank/DDBJ databases">
        <title>Transcriptome Assembly of Fopius arisanus.</title>
        <authorList>
            <person name="Geib S."/>
        </authorList>
    </citation>
    <scope>NUCLEOTIDE SEQUENCE</scope>
</reference>
<feature type="compositionally biased region" description="Low complexity" evidence="1">
    <location>
        <begin position="521"/>
        <end position="535"/>
    </location>
</feature>
<sequence>MICRRILHAILAVGLVEASSGAAIHQVGSSSEKPPISPPPGRSSPLLNGLSTLRPELVQTRTLSDTDKTVLSSGVSEILSQIDRTSTLRASPSVNEVIDEVDHTYAIKQPDERLVTQVNMVHDYAQGRENGVDDVFVKDDTNRVIAMDNSRGEKKMVSSGKSNAVEAISQPGGVEQTFRVSQEDDFQQIEDHNGLEVTGNTRTDRIYLEENSDEVTSFYSLNTTDNRQMHNLVRNGNNIEEDTSKSNATGLSYTDEGAAVFSVDGTEKNLRVSNKGVQALIGVDKSKGVYNSVDNNGNKDLILIDETAHNIDVEDGVIGMSLNTNDMNNVFGFKDEDGTVGAYEENGTDHSLTITDGSLSANVDLNNVDELFGISTPDGVADVHQISQAGELIIVDDGERGVALGAKKITEAQGLFDNGDLITSFQGNQIDRALSIAEGSFDGTLQTSQTNGVYQMTRDDGQVEVMETEEQMIDQTIVIDDDRGTHEAREADELVWETSAERPDETNYQQSERSPVINGFSTSRPEPSPSSPDISVIRGISKIQSESRRGDYRGTEAPRSTYNAFRDLVTRFDQLYQAGDIEKIGNIFGGRKKNKIDVQITINMEI</sequence>
<dbReference type="AlphaFoldDB" id="A0A0C9QRL7"/>
<evidence type="ECO:0000313" key="5">
    <source>
        <dbReference type="RefSeq" id="XP_011312848.1"/>
    </source>
</evidence>
<protein>
    <submittedName>
        <fullName evidence="3 5">Uncharacterized protein</fullName>
    </submittedName>
</protein>
<feature type="region of interest" description="Disordered" evidence="1">
    <location>
        <begin position="26"/>
        <end position="47"/>
    </location>
</feature>
<evidence type="ECO:0000256" key="2">
    <source>
        <dbReference type="SAM" id="SignalP"/>
    </source>
</evidence>
<accession>A0A0C9QRL7</accession>
<reference evidence="5" key="2">
    <citation type="submission" date="2025-04" db="UniProtKB">
        <authorList>
            <consortium name="RefSeq"/>
        </authorList>
    </citation>
    <scope>IDENTIFICATION</scope>
    <source>
        <strain evidence="5">USDA-PBARC FA_bdor</strain>
        <tissue evidence="5">Whole organism</tissue>
    </source>
</reference>
<keyword evidence="4" id="KW-1185">Reference proteome</keyword>
<dbReference type="OrthoDB" id="10433576at2759"/>
<keyword evidence="2" id="KW-0732">Signal</keyword>